<accession>A0ABU6Z6W0</accession>
<feature type="domain" description="AP2/ERF" evidence="6">
    <location>
        <begin position="1"/>
        <end position="54"/>
    </location>
</feature>
<evidence type="ECO:0000313" key="7">
    <source>
        <dbReference type="EMBL" id="MED6217731.1"/>
    </source>
</evidence>
<evidence type="ECO:0000256" key="2">
    <source>
        <dbReference type="ARBA" id="ARBA00023015"/>
    </source>
</evidence>
<keyword evidence="4" id="KW-0804">Transcription</keyword>
<evidence type="ECO:0000256" key="1">
    <source>
        <dbReference type="ARBA" id="ARBA00004123"/>
    </source>
</evidence>
<dbReference type="PANTHER" id="PTHR31194">
    <property type="entry name" value="SHN SHINE , DNA BINDING / TRANSCRIPTION FACTOR"/>
    <property type="match status" value="1"/>
</dbReference>
<evidence type="ECO:0000259" key="6">
    <source>
        <dbReference type="PROSITE" id="PS51032"/>
    </source>
</evidence>
<evidence type="ECO:0000313" key="8">
    <source>
        <dbReference type="Proteomes" id="UP001341840"/>
    </source>
</evidence>
<keyword evidence="3" id="KW-0238">DNA-binding</keyword>
<comment type="caution">
    <text evidence="7">The sequence shown here is derived from an EMBL/GenBank/DDBJ whole genome shotgun (WGS) entry which is preliminary data.</text>
</comment>
<gene>
    <name evidence="7" type="ORF">PIB30_020362</name>
</gene>
<dbReference type="InterPro" id="IPR016177">
    <property type="entry name" value="DNA-bd_dom_sf"/>
</dbReference>
<dbReference type="InterPro" id="IPR036955">
    <property type="entry name" value="AP2/ERF_dom_sf"/>
</dbReference>
<keyword evidence="2" id="KW-0805">Transcription regulation</keyword>
<protein>
    <recommendedName>
        <fullName evidence="6">AP2/ERF domain-containing protein</fullName>
    </recommendedName>
</protein>
<evidence type="ECO:0000256" key="5">
    <source>
        <dbReference type="ARBA" id="ARBA00023242"/>
    </source>
</evidence>
<dbReference type="InterPro" id="IPR001471">
    <property type="entry name" value="AP2/ERF_dom"/>
</dbReference>
<dbReference type="CDD" id="cd00018">
    <property type="entry name" value="AP2"/>
    <property type="match status" value="1"/>
</dbReference>
<dbReference type="SMART" id="SM00380">
    <property type="entry name" value="AP2"/>
    <property type="match status" value="1"/>
</dbReference>
<dbReference type="SUPFAM" id="SSF54171">
    <property type="entry name" value="DNA-binding domain"/>
    <property type="match status" value="1"/>
</dbReference>
<dbReference type="EMBL" id="JASCZI010271925">
    <property type="protein sequence ID" value="MED6217731.1"/>
    <property type="molecule type" value="Genomic_DNA"/>
</dbReference>
<keyword evidence="5" id="KW-0539">Nucleus</keyword>
<organism evidence="7 8">
    <name type="scientific">Stylosanthes scabra</name>
    <dbReference type="NCBI Taxonomy" id="79078"/>
    <lineage>
        <taxon>Eukaryota</taxon>
        <taxon>Viridiplantae</taxon>
        <taxon>Streptophyta</taxon>
        <taxon>Embryophyta</taxon>
        <taxon>Tracheophyta</taxon>
        <taxon>Spermatophyta</taxon>
        <taxon>Magnoliopsida</taxon>
        <taxon>eudicotyledons</taxon>
        <taxon>Gunneridae</taxon>
        <taxon>Pentapetalae</taxon>
        <taxon>rosids</taxon>
        <taxon>fabids</taxon>
        <taxon>Fabales</taxon>
        <taxon>Fabaceae</taxon>
        <taxon>Papilionoideae</taxon>
        <taxon>50 kb inversion clade</taxon>
        <taxon>dalbergioids sensu lato</taxon>
        <taxon>Dalbergieae</taxon>
        <taxon>Pterocarpus clade</taxon>
        <taxon>Stylosanthes</taxon>
    </lineage>
</organism>
<comment type="subcellular location">
    <subcellularLocation>
        <location evidence="1">Nucleus</location>
    </subcellularLocation>
</comment>
<reference evidence="7 8" key="1">
    <citation type="journal article" date="2023" name="Plants (Basel)">
        <title>Bridging the Gap: Combining Genomics and Transcriptomics Approaches to Understand Stylosanthes scabra, an Orphan Legume from the Brazilian Caatinga.</title>
        <authorList>
            <person name="Ferreira-Neto J.R.C."/>
            <person name="da Silva M.D."/>
            <person name="Binneck E."/>
            <person name="de Melo N.F."/>
            <person name="da Silva R.H."/>
            <person name="de Melo A.L.T.M."/>
            <person name="Pandolfi V."/>
            <person name="Bustamante F.O."/>
            <person name="Brasileiro-Vidal A.C."/>
            <person name="Benko-Iseppon A.M."/>
        </authorList>
    </citation>
    <scope>NUCLEOTIDE SEQUENCE [LARGE SCALE GENOMIC DNA]</scope>
    <source>
        <tissue evidence="7">Leaves</tissue>
    </source>
</reference>
<name>A0ABU6Z6W0_9FABA</name>
<dbReference type="Gene3D" id="3.30.730.10">
    <property type="entry name" value="AP2/ERF domain"/>
    <property type="match status" value="1"/>
</dbReference>
<sequence>MGIEDYHYRTRKVKDISKHIRIWLETYQTAEEATRAYDEADFLLRGSNTHTNFNARHAIAPSSPISLAIIEYDELLDGSCGLNEERQLSDSLFAMNEDENEDERDRDAQAGVTEVGAVTAADGVENEESLEASVVVGKLAKAVKAEVNDLLTDGVVSLDEVVCQR</sequence>
<dbReference type="PANTHER" id="PTHR31194:SF90">
    <property type="entry name" value="ETHYLENE-RESPONSIVE TRANSCRIPTION FACTOR RAP2-11"/>
    <property type="match status" value="1"/>
</dbReference>
<dbReference type="Proteomes" id="UP001341840">
    <property type="component" value="Unassembled WGS sequence"/>
</dbReference>
<keyword evidence="8" id="KW-1185">Reference proteome</keyword>
<dbReference type="PROSITE" id="PS51032">
    <property type="entry name" value="AP2_ERF"/>
    <property type="match status" value="1"/>
</dbReference>
<evidence type="ECO:0000256" key="4">
    <source>
        <dbReference type="ARBA" id="ARBA00023163"/>
    </source>
</evidence>
<proteinExistence type="predicted"/>
<evidence type="ECO:0000256" key="3">
    <source>
        <dbReference type="ARBA" id="ARBA00023125"/>
    </source>
</evidence>
<dbReference type="InterPro" id="IPR050913">
    <property type="entry name" value="AP2/ERF_ERF"/>
</dbReference>